<gene>
    <name evidence="1" type="ORF">QR680_004089</name>
</gene>
<proteinExistence type="predicted"/>
<reference evidence="1" key="1">
    <citation type="submission" date="2023-06" db="EMBL/GenBank/DDBJ databases">
        <title>Genomic analysis of the entomopathogenic nematode Steinernema hermaphroditum.</title>
        <authorList>
            <person name="Schwarz E.M."/>
            <person name="Heppert J.K."/>
            <person name="Baniya A."/>
            <person name="Schwartz H.T."/>
            <person name="Tan C.-H."/>
            <person name="Antoshechkin I."/>
            <person name="Sternberg P.W."/>
            <person name="Goodrich-Blair H."/>
            <person name="Dillman A.R."/>
        </authorList>
    </citation>
    <scope>NUCLEOTIDE SEQUENCE</scope>
    <source>
        <strain evidence="1">PS9179</strain>
        <tissue evidence="1">Whole animal</tissue>
    </source>
</reference>
<name>A0AA39HP19_9BILA</name>
<protein>
    <submittedName>
        <fullName evidence="1">Uncharacterized protein</fullName>
    </submittedName>
</protein>
<evidence type="ECO:0000313" key="1">
    <source>
        <dbReference type="EMBL" id="KAK0408671.1"/>
    </source>
</evidence>
<organism evidence="1 2">
    <name type="scientific">Steinernema hermaphroditum</name>
    <dbReference type="NCBI Taxonomy" id="289476"/>
    <lineage>
        <taxon>Eukaryota</taxon>
        <taxon>Metazoa</taxon>
        <taxon>Ecdysozoa</taxon>
        <taxon>Nematoda</taxon>
        <taxon>Chromadorea</taxon>
        <taxon>Rhabditida</taxon>
        <taxon>Tylenchina</taxon>
        <taxon>Panagrolaimomorpha</taxon>
        <taxon>Strongyloidoidea</taxon>
        <taxon>Steinernematidae</taxon>
        <taxon>Steinernema</taxon>
    </lineage>
</organism>
<dbReference type="AlphaFoldDB" id="A0AA39HP19"/>
<dbReference type="EMBL" id="JAUCMV010000003">
    <property type="protein sequence ID" value="KAK0408671.1"/>
    <property type="molecule type" value="Genomic_DNA"/>
</dbReference>
<accession>A0AA39HP19</accession>
<sequence>MEYVSVAFASAVIQILDDFARERLCLIGSSTWSQEAEISLRESARIEVRIFAERNKQIIAKMYCNIELVERTLPFMNRFVSQVDFTITGAGSKEDVDYTLGDFEEEDVDGKVMDIVNFRPLPEFRQLLVKSVKKDSNQFDISGILCSLKTPRTSFIFFDNIRGYSTELETFLTCAARCVNPGLNMYLRNSDISDECLKCITEILKTRKCEILEVANCSHQFDMETFKGFMKFTSQSWKRVKFTTDLPEECLTLEHLIQVLTRPEDGLTAEESDRGYQVVFPGGATCYLENGIYGVRMQ</sequence>
<comment type="caution">
    <text evidence="1">The sequence shown here is derived from an EMBL/GenBank/DDBJ whole genome shotgun (WGS) entry which is preliminary data.</text>
</comment>
<dbReference type="Proteomes" id="UP001175271">
    <property type="component" value="Unassembled WGS sequence"/>
</dbReference>
<keyword evidence="2" id="KW-1185">Reference proteome</keyword>
<evidence type="ECO:0000313" key="2">
    <source>
        <dbReference type="Proteomes" id="UP001175271"/>
    </source>
</evidence>